<evidence type="ECO:0000256" key="6">
    <source>
        <dbReference type="ARBA" id="ARBA00022840"/>
    </source>
</evidence>
<gene>
    <name evidence="8 9" type="primary">panC</name>
    <name evidence="9" type="ORF">ATN01_00985</name>
</gene>
<comment type="catalytic activity">
    <reaction evidence="7 8">
        <text>(R)-pantoate + beta-alanine + ATP = (R)-pantothenate + AMP + diphosphate + H(+)</text>
        <dbReference type="Rhea" id="RHEA:10912"/>
        <dbReference type="ChEBI" id="CHEBI:15378"/>
        <dbReference type="ChEBI" id="CHEBI:15980"/>
        <dbReference type="ChEBI" id="CHEBI:29032"/>
        <dbReference type="ChEBI" id="CHEBI:30616"/>
        <dbReference type="ChEBI" id="CHEBI:33019"/>
        <dbReference type="ChEBI" id="CHEBI:57966"/>
        <dbReference type="ChEBI" id="CHEBI:456215"/>
        <dbReference type="EC" id="6.3.2.1"/>
    </reaction>
</comment>
<feature type="binding site" evidence="8">
    <location>
        <begin position="149"/>
        <end position="152"/>
    </location>
    <ligand>
        <name>ATP</name>
        <dbReference type="ChEBI" id="CHEBI:30616"/>
    </ligand>
</feature>
<dbReference type="GO" id="GO:0005524">
    <property type="term" value="F:ATP binding"/>
    <property type="evidence" value="ECO:0007669"/>
    <property type="project" value="UniProtKB-KW"/>
</dbReference>
<dbReference type="InterPro" id="IPR014729">
    <property type="entry name" value="Rossmann-like_a/b/a_fold"/>
</dbReference>
<dbReference type="OrthoDB" id="9773087at2"/>
<dbReference type="Gene3D" id="3.30.1300.10">
    <property type="entry name" value="Pantoate-beta-alanine ligase, C-terminal domain"/>
    <property type="match status" value="1"/>
</dbReference>
<evidence type="ECO:0000313" key="9">
    <source>
        <dbReference type="EMBL" id="ANZ22426.1"/>
    </source>
</evidence>
<dbReference type="GO" id="GO:0005829">
    <property type="term" value="C:cytosol"/>
    <property type="evidence" value="ECO:0007669"/>
    <property type="project" value="TreeGrafter"/>
</dbReference>
<dbReference type="Proteomes" id="UP000093070">
    <property type="component" value="Chromosome"/>
</dbReference>
<dbReference type="Gene3D" id="3.40.50.620">
    <property type="entry name" value="HUPs"/>
    <property type="match status" value="1"/>
</dbReference>
<comment type="subunit">
    <text evidence="8">Homodimer.</text>
</comment>
<feature type="binding site" evidence="8">
    <location>
        <position position="178"/>
    </location>
    <ligand>
        <name>ATP</name>
        <dbReference type="ChEBI" id="CHEBI:30616"/>
    </ligand>
</feature>
<dbReference type="GO" id="GO:0004592">
    <property type="term" value="F:pantoate-beta-alanine ligase activity"/>
    <property type="evidence" value="ECO:0007669"/>
    <property type="project" value="UniProtKB-UniRule"/>
</dbReference>
<dbReference type="SUPFAM" id="SSF52374">
    <property type="entry name" value="Nucleotidylyl transferase"/>
    <property type="match status" value="1"/>
</dbReference>
<feature type="binding site" evidence="8">
    <location>
        <position position="61"/>
    </location>
    <ligand>
        <name>(R)-pantoate</name>
        <dbReference type="ChEBI" id="CHEBI:15980"/>
    </ligand>
</feature>
<feature type="binding site" evidence="8">
    <location>
        <position position="155"/>
    </location>
    <ligand>
        <name>(R)-pantoate</name>
        <dbReference type="ChEBI" id="CHEBI:15980"/>
    </ligand>
</feature>
<feature type="binding site" evidence="8">
    <location>
        <begin position="30"/>
        <end position="37"/>
    </location>
    <ligand>
        <name>ATP</name>
        <dbReference type="ChEBI" id="CHEBI:30616"/>
    </ligand>
</feature>
<dbReference type="STRING" id="118101.ATN01_00985"/>
<proteinExistence type="inferred from homology"/>
<dbReference type="RefSeq" id="WP_075433247.1">
    <property type="nucleotide sequence ID" value="NZ_CP013259.1"/>
</dbReference>
<accession>A0A1B2H8K7</accession>
<feature type="active site" description="Proton donor" evidence="8">
    <location>
        <position position="37"/>
    </location>
</feature>
<dbReference type="AlphaFoldDB" id="A0A1B2H8K7"/>
<dbReference type="HAMAP" id="MF_00158">
    <property type="entry name" value="PanC"/>
    <property type="match status" value="1"/>
</dbReference>
<dbReference type="PANTHER" id="PTHR21299:SF1">
    <property type="entry name" value="PANTOATE--BETA-ALANINE LIGASE"/>
    <property type="match status" value="1"/>
</dbReference>
<dbReference type="FunFam" id="3.40.50.620:FF:000013">
    <property type="entry name" value="Pantothenate synthetase"/>
    <property type="match status" value="1"/>
</dbReference>
<comment type="similarity">
    <text evidence="2 8">Belongs to the pantothenate synthetase family.</text>
</comment>
<keyword evidence="5 8" id="KW-0547">Nucleotide-binding</keyword>
<feature type="binding site" evidence="8">
    <location>
        <position position="61"/>
    </location>
    <ligand>
        <name>beta-alanine</name>
        <dbReference type="ChEBI" id="CHEBI:57966"/>
    </ligand>
</feature>
<dbReference type="UniPathway" id="UPA00028">
    <property type="reaction ID" value="UER00005"/>
</dbReference>
<evidence type="ECO:0000256" key="3">
    <source>
        <dbReference type="ARBA" id="ARBA00022598"/>
    </source>
</evidence>
<comment type="miscellaneous">
    <text evidence="8">The reaction proceeds by a bi uni uni bi ping pong mechanism.</text>
</comment>
<reference evidence="9 10" key="1">
    <citation type="submission" date="2015-11" db="EMBL/GenBank/DDBJ databases">
        <title>The complete genome of Buchnera aphidicola from Diuraphis noxia biotype SAM.</title>
        <authorList>
            <person name="Burger N.F.V."/>
            <person name="Oberholster A.-M."/>
        </authorList>
    </citation>
    <scope>NUCLEOTIDE SEQUENCE [LARGE SCALE GENOMIC DNA]</scope>
    <source>
        <strain evidence="9">SAM</strain>
    </source>
</reference>
<comment type="function">
    <text evidence="8">Catalyzes the condensation of pantoate with beta-alanine in an ATP-dependent reaction via a pantoyl-adenylate intermediate.</text>
</comment>
<protein>
    <recommendedName>
        <fullName evidence="8">Pantothenate synthetase</fullName>
        <shortName evidence="8">PS</shortName>
        <ecNumber evidence="8">6.3.2.1</ecNumber>
    </recommendedName>
    <alternativeName>
        <fullName evidence="8">Pantoate--beta-alanine ligase</fullName>
    </alternativeName>
    <alternativeName>
        <fullName evidence="8">Pantoate-activating enzyme</fullName>
    </alternativeName>
</protein>
<dbReference type="CDD" id="cd00560">
    <property type="entry name" value="PanC"/>
    <property type="match status" value="1"/>
</dbReference>
<dbReference type="EC" id="6.3.2.1" evidence="8"/>
<name>A0A1B2H8K7_BUCDN</name>
<dbReference type="PANTHER" id="PTHR21299">
    <property type="entry name" value="CYTIDYLATE KINASE/PANTOATE-BETA-ALANINE LIGASE"/>
    <property type="match status" value="1"/>
</dbReference>
<dbReference type="InterPro" id="IPR042176">
    <property type="entry name" value="Pantoate_ligase_C"/>
</dbReference>
<evidence type="ECO:0000256" key="4">
    <source>
        <dbReference type="ARBA" id="ARBA00022655"/>
    </source>
</evidence>
<comment type="pathway">
    <text evidence="1 8">Cofactor biosynthesis; (R)-pantothenate biosynthesis; (R)-pantothenate from (R)-pantoate and beta-alanine: step 1/1.</text>
</comment>
<organism evidence="9 10">
    <name type="scientific">Buchnera aphidicola subsp. Diuraphis noxia</name>
    <dbReference type="NCBI Taxonomy" id="118101"/>
    <lineage>
        <taxon>Bacteria</taxon>
        <taxon>Pseudomonadati</taxon>
        <taxon>Pseudomonadota</taxon>
        <taxon>Gammaproteobacteria</taxon>
        <taxon>Enterobacterales</taxon>
        <taxon>Erwiniaceae</taxon>
        <taxon>Buchnera</taxon>
    </lineage>
</organism>
<feature type="binding site" evidence="8">
    <location>
        <begin position="186"/>
        <end position="189"/>
    </location>
    <ligand>
        <name>ATP</name>
        <dbReference type="ChEBI" id="CHEBI:30616"/>
    </ligand>
</feature>
<evidence type="ECO:0000256" key="5">
    <source>
        <dbReference type="ARBA" id="ARBA00022741"/>
    </source>
</evidence>
<dbReference type="GO" id="GO:0015940">
    <property type="term" value="P:pantothenate biosynthetic process"/>
    <property type="evidence" value="ECO:0007669"/>
    <property type="project" value="UniProtKB-UniRule"/>
</dbReference>
<keyword evidence="8" id="KW-0963">Cytoplasm</keyword>
<evidence type="ECO:0000256" key="8">
    <source>
        <dbReference type="HAMAP-Rule" id="MF_00158"/>
    </source>
</evidence>
<keyword evidence="4 8" id="KW-0566">Pantothenate biosynthesis</keyword>
<keyword evidence="6 8" id="KW-0067">ATP-binding</keyword>
<dbReference type="EMBL" id="CP013259">
    <property type="protein sequence ID" value="ANZ22426.1"/>
    <property type="molecule type" value="Genomic_DNA"/>
</dbReference>
<dbReference type="PATRIC" id="fig|118101.4.peg.192"/>
<evidence type="ECO:0000256" key="1">
    <source>
        <dbReference type="ARBA" id="ARBA00004990"/>
    </source>
</evidence>
<evidence type="ECO:0000256" key="7">
    <source>
        <dbReference type="ARBA" id="ARBA00048258"/>
    </source>
</evidence>
<dbReference type="NCBIfam" id="TIGR00018">
    <property type="entry name" value="panC"/>
    <property type="match status" value="1"/>
</dbReference>
<sequence length="282" mass="32830">MHIIKKIHTLHKKIKIFKKTKKKIGFVPTMGNLHNGHIKLILLSQKYSDIIIVSIFINPMQFNNLLDLKNYPKTFKKDCKILRNTGIDILFFPEINEIYPNGFKNHTFVNVPILSKIVEGESRPGHFVGVTTIVSKFFNIIQPNFSFFGEKDYQQLLIIKKLVKELNYMVKIVSLSTIRLKNGLALSSRNNYLTCEEQKIAPYLYKIIRKTSKKIIKENIDNRAEIINQSKLDLIKKGFLIDIFNLYDRETLNLSSKNSKKMIILASVWLGKTRLIDNKKIF</sequence>
<comment type="subcellular location">
    <subcellularLocation>
        <location evidence="8">Cytoplasm</location>
    </subcellularLocation>
</comment>
<evidence type="ECO:0000256" key="2">
    <source>
        <dbReference type="ARBA" id="ARBA00009256"/>
    </source>
</evidence>
<keyword evidence="3 8" id="KW-0436">Ligase</keyword>
<dbReference type="Pfam" id="PF02569">
    <property type="entry name" value="Pantoate_ligase"/>
    <property type="match status" value="1"/>
</dbReference>
<evidence type="ECO:0000313" key="10">
    <source>
        <dbReference type="Proteomes" id="UP000093070"/>
    </source>
</evidence>
<dbReference type="InterPro" id="IPR003721">
    <property type="entry name" value="Pantoate_ligase"/>
</dbReference>